<proteinExistence type="predicted"/>
<gene>
    <name evidence="2" type="ORF">O181_109658</name>
</gene>
<reference evidence="2" key="1">
    <citation type="submission" date="2021-03" db="EMBL/GenBank/DDBJ databases">
        <title>Draft genome sequence of rust myrtle Austropuccinia psidii MF-1, a brazilian biotype.</title>
        <authorList>
            <person name="Quecine M.C."/>
            <person name="Pachon D.M.R."/>
            <person name="Bonatelli M.L."/>
            <person name="Correr F.H."/>
            <person name="Franceschini L.M."/>
            <person name="Leite T.F."/>
            <person name="Margarido G.R.A."/>
            <person name="Almeida C.A."/>
            <person name="Ferrarezi J.A."/>
            <person name="Labate C.A."/>
        </authorList>
    </citation>
    <scope>NUCLEOTIDE SEQUENCE</scope>
    <source>
        <strain evidence="2">MF-1</strain>
    </source>
</reference>
<protein>
    <submittedName>
        <fullName evidence="2">Uncharacterized protein</fullName>
    </submittedName>
</protein>
<name>A0A9Q3PQ17_9BASI</name>
<evidence type="ECO:0000313" key="2">
    <source>
        <dbReference type="EMBL" id="MBW0569943.1"/>
    </source>
</evidence>
<evidence type="ECO:0000256" key="1">
    <source>
        <dbReference type="SAM" id="MobiDB-lite"/>
    </source>
</evidence>
<comment type="caution">
    <text evidence="2">The sequence shown here is derived from an EMBL/GenBank/DDBJ whole genome shotgun (WGS) entry which is preliminary data.</text>
</comment>
<dbReference type="EMBL" id="AVOT02085298">
    <property type="protein sequence ID" value="MBW0569943.1"/>
    <property type="molecule type" value="Genomic_DNA"/>
</dbReference>
<dbReference type="Proteomes" id="UP000765509">
    <property type="component" value="Unassembled WGS sequence"/>
</dbReference>
<accession>A0A9Q3PQ17</accession>
<feature type="region of interest" description="Disordered" evidence="1">
    <location>
        <begin position="30"/>
        <end position="51"/>
    </location>
</feature>
<dbReference type="AlphaFoldDB" id="A0A9Q3PQ17"/>
<organism evidence="2 3">
    <name type="scientific">Austropuccinia psidii MF-1</name>
    <dbReference type="NCBI Taxonomy" id="1389203"/>
    <lineage>
        <taxon>Eukaryota</taxon>
        <taxon>Fungi</taxon>
        <taxon>Dikarya</taxon>
        <taxon>Basidiomycota</taxon>
        <taxon>Pucciniomycotina</taxon>
        <taxon>Pucciniomycetes</taxon>
        <taxon>Pucciniales</taxon>
        <taxon>Sphaerophragmiaceae</taxon>
        <taxon>Austropuccinia</taxon>
    </lineage>
</organism>
<keyword evidence="3" id="KW-1185">Reference proteome</keyword>
<evidence type="ECO:0000313" key="3">
    <source>
        <dbReference type="Proteomes" id="UP000765509"/>
    </source>
</evidence>
<sequence>MGPGHIGENWAMGQFMVPWYPWAPSKIGPRGPPIASRDRRPQRMIHGPWTMDCRTPERQNCQKWPYINFFTIFTPRPKKAQMAMKSILSKGHPSKGQGPK</sequence>